<gene>
    <name evidence="2" type="ORF">OPV22_019106</name>
</gene>
<dbReference type="AlphaFoldDB" id="A0AAV8PJY8"/>
<evidence type="ECO:0000313" key="2">
    <source>
        <dbReference type="EMBL" id="KAJ8486621.1"/>
    </source>
</evidence>
<dbReference type="EMBL" id="JAQQAF010000005">
    <property type="protein sequence ID" value="KAJ8486621.1"/>
    <property type="molecule type" value="Genomic_DNA"/>
</dbReference>
<keyword evidence="3" id="KW-1185">Reference proteome</keyword>
<sequence>MKGKGLKNWDNHHSSIISSAREREGLTNPLKRSITALLVEPPRWSGPRGSGEAGSHHEKDETISNNGHHRPDHNQTRGSQGLLSHMQPPRRSLQKGVVE</sequence>
<protein>
    <submittedName>
        <fullName evidence="2">Uncharacterized protein</fullName>
    </submittedName>
</protein>
<reference evidence="2 3" key="1">
    <citation type="submission" date="2022-12" db="EMBL/GenBank/DDBJ databases">
        <title>Chromosome-scale assembly of the Ensete ventricosum genome.</title>
        <authorList>
            <person name="Dussert Y."/>
            <person name="Stocks J."/>
            <person name="Wendawek A."/>
            <person name="Woldeyes F."/>
            <person name="Nichols R.A."/>
            <person name="Borrell J.S."/>
        </authorList>
    </citation>
    <scope>NUCLEOTIDE SEQUENCE [LARGE SCALE GENOMIC DNA]</scope>
    <source>
        <strain evidence="3">cv. Maze</strain>
        <tissue evidence="2">Seeds</tissue>
    </source>
</reference>
<feature type="region of interest" description="Disordered" evidence="1">
    <location>
        <begin position="18"/>
        <end position="99"/>
    </location>
</feature>
<name>A0AAV8PJY8_ENSVE</name>
<organism evidence="2 3">
    <name type="scientific">Ensete ventricosum</name>
    <name type="common">Abyssinian banana</name>
    <name type="synonym">Musa ensete</name>
    <dbReference type="NCBI Taxonomy" id="4639"/>
    <lineage>
        <taxon>Eukaryota</taxon>
        <taxon>Viridiplantae</taxon>
        <taxon>Streptophyta</taxon>
        <taxon>Embryophyta</taxon>
        <taxon>Tracheophyta</taxon>
        <taxon>Spermatophyta</taxon>
        <taxon>Magnoliopsida</taxon>
        <taxon>Liliopsida</taxon>
        <taxon>Zingiberales</taxon>
        <taxon>Musaceae</taxon>
        <taxon>Ensete</taxon>
    </lineage>
</organism>
<dbReference type="Proteomes" id="UP001222027">
    <property type="component" value="Unassembled WGS sequence"/>
</dbReference>
<evidence type="ECO:0000256" key="1">
    <source>
        <dbReference type="SAM" id="MobiDB-lite"/>
    </source>
</evidence>
<comment type="caution">
    <text evidence="2">The sequence shown here is derived from an EMBL/GenBank/DDBJ whole genome shotgun (WGS) entry which is preliminary data.</text>
</comment>
<accession>A0AAV8PJY8</accession>
<proteinExistence type="predicted"/>
<evidence type="ECO:0000313" key="3">
    <source>
        <dbReference type="Proteomes" id="UP001222027"/>
    </source>
</evidence>